<dbReference type="PROSITE" id="PS52002">
    <property type="entry name" value="SM"/>
    <property type="match status" value="1"/>
</dbReference>
<keyword evidence="4" id="KW-0747">Spliceosome</keyword>
<organism evidence="11 12">
    <name type="scientific">Paratrimastix pyriformis</name>
    <dbReference type="NCBI Taxonomy" id="342808"/>
    <lineage>
        <taxon>Eukaryota</taxon>
        <taxon>Metamonada</taxon>
        <taxon>Preaxostyla</taxon>
        <taxon>Paratrimastigidae</taxon>
        <taxon>Paratrimastix</taxon>
    </lineage>
</organism>
<evidence type="ECO:0000313" key="12">
    <source>
        <dbReference type="Proteomes" id="UP001141327"/>
    </source>
</evidence>
<dbReference type="EMBL" id="JAPMOS010000007">
    <property type="protein sequence ID" value="KAJ4461425.1"/>
    <property type="molecule type" value="Genomic_DNA"/>
</dbReference>
<protein>
    <submittedName>
        <fullName evidence="11">U6 snRNA-associated Sm protein LSm7</fullName>
    </submittedName>
</protein>
<dbReference type="Pfam" id="PF01423">
    <property type="entry name" value="LSM"/>
    <property type="match status" value="1"/>
</dbReference>
<dbReference type="CDD" id="cd01729">
    <property type="entry name" value="LSm7"/>
    <property type="match status" value="1"/>
</dbReference>
<evidence type="ECO:0000256" key="4">
    <source>
        <dbReference type="ARBA" id="ARBA00022728"/>
    </source>
</evidence>
<dbReference type="PIRSF" id="PIRSF037188">
    <property type="entry name" value="U6_snRNA_Lsm7"/>
    <property type="match status" value="1"/>
</dbReference>
<feature type="region of interest" description="Disordered" evidence="9">
    <location>
        <begin position="1"/>
        <end position="22"/>
    </location>
</feature>
<dbReference type="InterPro" id="IPR010920">
    <property type="entry name" value="LSM_dom_sf"/>
</dbReference>
<keyword evidence="5" id="KW-0694">RNA-binding</keyword>
<dbReference type="InterPro" id="IPR017132">
    <property type="entry name" value="Lsm7"/>
</dbReference>
<keyword evidence="12" id="KW-1185">Reference proteome</keyword>
<dbReference type="SUPFAM" id="SSF50182">
    <property type="entry name" value="Sm-like ribonucleoproteins"/>
    <property type="match status" value="1"/>
</dbReference>
<feature type="compositionally biased region" description="Polar residues" evidence="9">
    <location>
        <begin position="1"/>
        <end position="12"/>
    </location>
</feature>
<dbReference type="InterPro" id="IPR044641">
    <property type="entry name" value="Lsm7/SmG-like"/>
</dbReference>
<name>A0ABQ8UQI8_9EUKA</name>
<dbReference type="InterPro" id="IPR047575">
    <property type="entry name" value="Sm"/>
</dbReference>
<feature type="domain" description="Sm" evidence="10">
    <location>
        <begin position="24"/>
        <end position="104"/>
    </location>
</feature>
<keyword evidence="6" id="KW-0508">mRNA splicing</keyword>
<reference evidence="11" key="1">
    <citation type="journal article" date="2022" name="bioRxiv">
        <title>Genomics of Preaxostyla Flagellates Illuminates Evolutionary Transitions and the Path Towards Mitochondrial Loss.</title>
        <authorList>
            <person name="Novak L.V.F."/>
            <person name="Treitli S.C."/>
            <person name="Pyrih J."/>
            <person name="Halakuc P."/>
            <person name="Pipaliya S.V."/>
            <person name="Vacek V."/>
            <person name="Brzon O."/>
            <person name="Soukal P."/>
            <person name="Eme L."/>
            <person name="Dacks J.B."/>
            <person name="Karnkowska A."/>
            <person name="Elias M."/>
            <person name="Hampl V."/>
        </authorList>
    </citation>
    <scope>NUCLEOTIDE SEQUENCE</scope>
    <source>
        <strain evidence="11">RCP-MX</strain>
    </source>
</reference>
<comment type="similarity">
    <text evidence="2">Belongs to the snRNP Sm proteins family.</text>
</comment>
<evidence type="ECO:0000256" key="3">
    <source>
        <dbReference type="ARBA" id="ARBA00022664"/>
    </source>
</evidence>
<keyword evidence="8" id="KW-0687">Ribonucleoprotein</keyword>
<dbReference type="Gene3D" id="2.30.30.100">
    <property type="match status" value="1"/>
</dbReference>
<dbReference type="PANTHER" id="PTHR10553:SF5">
    <property type="entry name" value="U6 SNRNA-ASSOCIATED SM-LIKE PROTEIN LSM7"/>
    <property type="match status" value="1"/>
</dbReference>
<comment type="subcellular location">
    <subcellularLocation>
        <location evidence="1">Nucleus</location>
    </subcellularLocation>
</comment>
<dbReference type="SMART" id="SM00651">
    <property type="entry name" value="Sm"/>
    <property type="match status" value="1"/>
</dbReference>
<dbReference type="Proteomes" id="UP001141327">
    <property type="component" value="Unassembled WGS sequence"/>
</dbReference>
<evidence type="ECO:0000256" key="9">
    <source>
        <dbReference type="SAM" id="MobiDB-lite"/>
    </source>
</evidence>
<sequence length="115" mass="12464">MSTAPASPSAEQPQGGFQGRPRKESAIELNKYLEKVIRVKFQGGREVAGVLKGFDPIVNLVLDNAVEYLRDPNDPYLLTGATRQIGLTVCRGVAVTSIFSVDGFEEIANPFAQPE</sequence>
<comment type="caution">
    <text evidence="11">The sequence shown here is derived from an EMBL/GenBank/DDBJ whole genome shotgun (WGS) entry which is preliminary data.</text>
</comment>
<evidence type="ECO:0000259" key="10">
    <source>
        <dbReference type="PROSITE" id="PS52002"/>
    </source>
</evidence>
<dbReference type="PANTHER" id="PTHR10553">
    <property type="entry name" value="SMALL NUCLEAR RIBONUCLEOPROTEIN"/>
    <property type="match status" value="1"/>
</dbReference>
<evidence type="ECO:0000256" key="6">
    <source>
        <dbReference type="ARBA" id="ARBA00023187"/>
    </source>
</evidence>
<keyword evidence="7" id="KW-0539">Nucleus</keyword>
<evidence type="ECO:0000256" key="2">
    <source>
        <dbReference type="ARBA" id="ARBA00006850"/>
    </source>
</evidence>
<evidence type="ECO:0000256" key="7">
    <source>
        <dbReference type="ARBA" id="ARBA00023242"/>
    </source>
</evidence>
<keyword evidence="3" id="KW-0507">mRNA processing</keyword>
<evidence type="ECO:0000256" key="5">
    <source>
        <dbReference type="ARBA" id="ARBA00022884"/>
    </source>
</evidence>
<evidence type="ECO:0000256" key="8">
    <source>
        <dbReference type="ARBA" id="ARBA00023274"/>
    </source>
</evidence>
<accession>A0ABQ8UQI8</accession>
<evidence type="ECO:0000256" key="1">
    <source>
        <dbReference type="ARBA" id="ARBA00004123"/>
    </source>
</evidence>
<dbReference type="InterPro" id="IPR001163">
    <property type="entry name" value="Sm_dom_euk/arc"/>
</dbReference>
<gene>
    <name evidence="11" type="ORF">PAPYR_1993</name>
</gene>
<proteinExistence type="inferred from homology"/>
<evidence type="ECO:0000313" key="11">
    <source>
        <dbReference type="EMBL" id="KAJ4461425.1"/>
    </source>
</evidence>